<dbReference type="RefSeq" id="WP_023787477.1">
    <property type="nucleotide sequence ID" value="NC_022997.1"/>
</dbReference>
<dbReference type="PANTHER" id="PTHR33986:SF15">
    <property type="entry name" value="MITOCHONDRIAL FISSION PROTEIN ELM1"/>
    <property type="match status" value="1"/>
</dbReference>
<dbReference type="Proteomes" id="UP000018542">
    <property type="component" value="Chromosome"/>
</dbReference>
<dbReference type="Pfam" id="PF06258">
    <property type="entry name" value="Mito_fiss_Elm1"/>
    <property type="match status" value="1"/>
</dbReference>
<dbReference type="InterPro" id="IPR009367">
    <property type="entry name" value="Elm1-like"/>
</dbReference>
<dbReference type="PATRIC" id="fig|1029756.8.peg.2209"/>
<gene>
    <name evidence="1" type="ORF">W911_10620</name>
</gene>
<dbReference type="AlphaFoldDB" id="V5SFC9"/>
<dbReference type="STRING" id="1029756.W911_10620"/>
<dbReference type="PANTHER" id="PTHR33986">
    <property type="entry name" value="OS02G0535700 PROTEIN"/>
    <property type="match status" value="1"/>
</dbReference>
<dbReference type="SUPFAM" id="SSF53756">
    <property type="entry name" value="UDP-Glycosyltransferase/glycogen phosphorylase"/>
    <property type="match status" value="1"/>
</dbReference>
<dbReference type="HOGENOM" id="CLU_048241_0_0_5"/>
<evidence type="ECO:0000313" key="1">
    <source>
        <dbReference type="EMBL" id="AHB48745.1"/>
    </source>
</evidence>
<keyword evidence="2" id="KW-1185">Reference proteome</keyword>
<reference evidence="1 2" key="1">
    <citation type="journal article" date="2014" name="Genome Announc.">
        <title>Complete Genome Sequence of Hyphomicrobium nitrativorans Strain NL23, a Denitrifying Bacterium Isolated from Biofilm of a Methanol-Fed Denitrification System Treating Seawater at the Montreal Biodome.</title>
        <authorList>
            <person name="Martineau C."/>
            <person name="Villeneuve C."/>
            <person name="Mauffrey F."/>
            <person name="Villemur R."/>
        </authorList>
    </citation>
    <scope>NUCLEOTIDE SEQUENCE [LARGE SCALE GENOMIC DNA]</scope>
    <source>
        <strain evidence="1">NL23</strain>
    </source>
</reference>
<evidence type="ECO:0008006" key="3">
    <source>
        <dbReference type="Google" id="ProtNLM"/>
    </source>
</evidence>
<dbReference type="KEGG" id="hni:W911_10620"/>
<organism evidence="1 2">
    <name type="scientific">Hyphomicrobium nitrativorans NL23</name>
    <dbReference type="NCBI Taxonomy" id="1029756"/>
    <lineage>
        <taxon>Bacteria</taxon>
        <taxon>Pseudomonadati</taxon>
        <taxon>Pseudomonadota</taxon>
        <taxon>Alphaproteobacteria</taxon>
        <taxon>Hyphomicrobiales</taxon>
        <taxon>Hyphomicrobiaceae</taxon>
        <taxon>Hyphomicrobium</taxon>
    </lineage>
</organism>
<protein>
    <recommendedName>
        <fullName evidence="3">Nucleoside-diphosphate sugar epimerase</fullName>
    </recommendedName>
</protein>
<dbReference type="EMBL" id="CP006912">
    <property type="protein sequence ID" value="AHB48745.1"/>
    <property type="molecule type" value="Genomic_DNA"/>
</dbReference>
<accession>V5SFC9</accession>
<proteinExistence type="predicted"/>
<evidence type="ECO:0000313" key="2">
    <source>
        <dbReference type="Proteomes" id="UP000018542"/>
    </source>
</evidence>
<name>V5SFC9_9HYPH</name>
<sequence>MEPERAMAGAKAWIISDGKAGHEALCLGVAEALGLDVEMKRIRPSGIWTAMAPWGPVSPAERFGRAGSLFAPPWPPIAFAAGRTTTPYIRALKRRAGLKTYTVVMLDPKTSPATADLFWVPQHDKRRGANVVTTLTAPHRFSARRLADIRAEPDAAIGALRSPRVAVLVGGPNERYLYPEPVIGRFQDVVRSLAMLGAGLMITTSRRTPNALVTALEALQRETGALLWTGEGPNPYPAFLAGADAFLVTADSVNMAGEAAATGRPIYVFEPEGGAEKFKVFHAALHDLGVTRPAPERFETLETWSYPALDAAQSIAAEIEHRWQRR</sequence>